<keyword evidence="2" id="KW-1185">Reference proteome</keyword>
<evidence type="ECO:0000313" key="2">
    <source>
        <dbReference type="Proteomes" id="UP000649179"/>
    </source>
</evidence>
<comment type="caution">
    <text evidence="1">The sequence shown here is derived from an EMBL/GenBank/DDBJ whole genome shotgun (WGS) entry which is preliminary data.</text>
</comment>
<proteinExistence type="predicted"/>
<sequence length="60" mass="6071">MFWIIAAIVVIVGLIIAWVTSGRMGPGGVGQRNDPKADEARAAAYRNNIRGGGGGAGGGF</sequence>
<dbReference type="Proteomes" id="UP000649179">
    <property type="component" value="Unassembled WGS sequence"/>
</dbReference>
<reference evidence="1" key="1">
    <citation type="journal article" date="2014" name="Int. J. Syst. Evol. Microbiol.">
        <title>Complete genome sequence of Corynebacterium casei LMG S-19264T (=DSM 44701T), isolated from a smear-ripened cheese.</title>
        <authorList>
            <consortium name="US DOE Joint Genome Institute (JGI-PGF)"/>
            <person name="Walter F."/>
            <person name="Albersmeier A."/>
            <person name="Kalinowski J."/>
            <person name="Ruckert C."/>
        </authorList>
    </citation>
    <scope>NUCLEOTIDE SEQUENCE</scope>
    <source>
        <strain evidence="1">CGMCC 1.16067</strain>
    </source>
</reference>
<dbReference type="RefSeq" id="WP_188778024.1">
    <property type="nucleotide sequence ID" value="NZ_BMKQ01000001.1"/>
</dbReference>
<evidence type="ECO:0000313" key="1">
    <source>
        <dbReference type="EMBL" id="GGF35022.1"/>
    </source>
</evidence>
<protein>
    <submittedName>
        <fullName evidence="1">Uncharacterized protein</fullName>
    </submittedName>
</protein>
<name>A0A917BB73_9ACTN</name>
<dbReference type="EMBL" id="BMKQ01000001">
    <property type="protein sequence ID" value="GGF35022.1"/>
    <property type="molecule type" value="Genomic_DNA"/>
</dbReference>
<gene>
    <name evidence="1" type="ORF">GCM10011519_05600</name>
</gene>
<organism evidence="1 2">
    <name type="scientific">Marmoricola endophyticus</name>
    <dbReference type="NCBI Taxonomy" id="2040280"/>
    <lineage>
        <taxon>Bacteria</taxon>
        <taxon>Bacillati</taxon>
        <taxon>Actinomycetota</taxon>
        <taxon>Actinomycetes</taxon>
        <taxon>Propionibacteriales</taxon>
        <taxon>Nocardioidaceae</taxon>
        <taxon>Marmoricola</taxon>
    </lineage>
</organism>
<dbReference type="AlphaFoldDB" id="A0A917BB73"/>
<accession>A0A917BB73</accession>
<reference evidence="1" key="2">
    <citation type="submission" date="2020-09" db="EMBL/GenBank/DDBJ databases">
        <authorList>
            <person name="Sun Q."/>
            <person name="Zhou Y."/>
        </authorList>
    </citation>
    <scope>NUCLEOTIDE SEQUENCE</scope>
    <source>
        <strain evidence="1">CGMCC 1.16067</strain>
    </source>
</reference>